<keyword evidence="12" id="KW-0804">Transcription</keyword>
<dbReference type="AlphaFoldDB" id="A0A151M644"/>
<dbReference type="Pfam" id="PF00096">
    <property type="entry name" value="zf-C2H2"/>
    <property type="match status" value="6"/>
</dbReference>
<organism evidence="19 20">
    <name type="scientific">Alligator mississippiensis</name>
    <name type="common">American alligator</name>
    <dbReference type="NCBI Taxonomy" id="8496"/>
    <lineage>
        <taxon>Eukaryota</taxon>
        <taxon>Metazoa</taxon>
        <taxon>Chordata</taxon>
        <taxon>Craniata</taxon>
        <taxon>Vertebrata</taxon>
        <taxon>Euteleostomi</taxon>
        <taxon>Archelosauria</taxon>
        <taxon>Archosauria</taxon>
        <taxon>Crocodylia</taxon>
        <taxon>Alligatoridae</taxon>
        <taxon>Alligatorinae</taxon>
        <taxon>Alligator</taxon>
    </lineage>
</organism>
<gene>
    <name evidence="19" type="ORF">Y1Q_0006857</name>
</gene>
<evidence type="ECO:0000256" key="2">
    <source>
        <dbReference type="ARBA" id="ARBA00004123"/>
    </source>
</evidence>
<dbReference type="InterPro" id="IPR036236">
    <property type="entry name" value="Znf_C2H2_sf"/>
</dbReference>
<feature type="domain" description="KRAB-related" evidence="18">
    <location>
        <begin position="240"/>
        <end position="304"/>
    </location>
</feature>
<feature type="compositionally biased region" description="Basic and acidic residues" evidence="15">
    <location>
        <begin position="347"/>
        <end position="368"/>
    </location>
</feature>
<evidence type="ECO:0000256" key="6">
    <source>
        <dbReference type="ARBA" id="ARBA00022737"/>
    </source>
</evidence>
<evidence type="ECO:0000256" key="13">
    <source>
        <dbReference type="ARBA" id="ARBA00023242"/>
    </source>
</evidence>
<dbReference type="GO" id="GO:0000785">
    <property type="term" value="C:chromatin"/>
    <property type="evidence" value="ECO:0007669"/>
    <property type="project" value="TreeGrafter"/>
</dbReference>
<keyword evidence="8" id="KW-0862">Zinc</keyword>
<dbReference type="SUPFAM" id="SSF57667">
    <property type="entry name" value="beta-beta-alpha zinc fingers"/>
    <property type="match status" value="6"/>
</dbReference>
<dbReference type="PROSITE" id="PS50805">
    <property type="entry name" value="KRAB"/>
    <property type="match status" value="1"/>
</dbReference>
<keyword evidence="7 14" id="KW-0863">Zinc-finger</keyword>
<feature type="region of interest" description="Disordered" evidence="15">
    <location>
        <begin position="342"/>
        <end position="368"/>
    </location>
</feature>
<reference evidence="19 20" key="1">
    <citation type="journal article" date="2012" name="Genome Biol.">
        <title>Sequencing three crocodilian genomes to illuminate the evolution of archosaurs and amniotes.</title>
        <authorList>
            <person name="St John J.A."/>
            <person name="Braun E.L."/>
            <person name="Isberg S.R."/>
            <person name="Miles L.G."/>
            <person name="Chong A.Y."/>
            <person name="Gongora J."/>
            <person name="Dalzell P."/>
            <person name="Moran C."/>
            <person name="Bed'hom B."/>
            <person name="Abzhanov A."/>
            <person name="Burgess S.C."/>
            <person name="Cooksey A.M."/>
            <person name="Castoe T.A."/>
            <person name="Crawford N.G."/>
            <person name="Densmore L.D."/>
            <person name="Drew J.C."/>
            <person name="Edwards S.V."/>
            <person name="Faircloth B.C."/>
            <person name="Fujita M.K."/>
            <person name="Greenwold M.J."/>
            <person name="Hoffmann F.G."/>
            <person name="Howard J.M."/>
            <person name="Iguchi T."/>
            <person name="Janes D.E."/>
            <person name="Khan S.Y."/>
            <person name="Kohno S."/>
            <person name="de Koning A.J."/>
            <person name="Lance S.L."/>
            <person name="McCarthy F.M."/>
            <person name="McCormack J.E."/>
            <person name="Merchant M.E."/>
            <person name="Peterson D.G."/>
            <person name="Pollock D.D."/>
            <person name="Pourmand N."/>
            <person name="Raney B.J."/>
            <person name="Roessler K.A."/>
            <person name="Sanford J.R."/>
            <person name="Sawyer R.H."/>
            <person name="Schmidt C.J."/>
            <person name="Triplett E.W."/>
            <person name="Tuberville T.D."/>
            <person name="Venegas-Anaya M."/>
            <person name="Howard J.T."/>
            <person name="Jarvis E.D."/>
            <person name="Guillette L.J.Jr."/>
            <person name="Glenn T.C."/>
            <person name="Green R.E."/>
            <person name="Ray D.A."/>
        </authorList>
    </citation>
    <scope>NUCLEOTIDE SEQUENCE [LARGE SCALE GENOMIC DNA]</scope>
    <source>
        <strain evidence="19">KSC_2009_1</strain>
    </source>
</reference>
<comment type="similarity">
    <text evidence="3">Belongs to the krueppel C2H2-type zinc-finger protein family.</text>
</comment>
<comment type="caution">
    <text evidence="19">The sequence shown here is derived from an EMBL/GenBank/DDBJ whole genome shotgun (WGS) entry which is preliminary data.</text>
</comment>
<dbReference type="FunFam" id="3.30.160.60:FF:000247">
    <property type="entry name" value="Zinc finger protein 236"/>
    <property type="match status" value="1"/>
</dbReference>
<evidence type="ECO:0000256" key="3">
    <source>
        <dbReference type="ARBA" id="ARBA00006991"/>
    </source>
</evidence>
<evidence type="ECO:0000256" key="9">
    <source>
        <dbReference type="ARBA" id="ARBA00022843"/>
    </source>
</evidence>
<dbReference type="FunFam" id="3.30.160.60:FF:002343">
    <property type="entry name" value="Zinc finger protein 33A"/>
    <property type="match status" value="3"/>
</dbReference>
<evidence type="ECO:0000256" key="5">
    <source>
        <dbReference type="ARBA" id="ARBA00022723"/>
    </source>
</evidence>
<feature type="domain" description="C2H2-type" evidence="16">
    <location>
        <begin position="576"/>
        <end position="603"/>
    </location>
</feature>
<dbReference type="Proteomes" id="UP000050525">
    <property type="component" value="Unassembled WGS sequence"/>
</dbReference>
<evidence type="ECO:0000256" key="4">
    <source>
        <dbReference type="ARBA" id="ARBA00022499"/>
    </source>
</evidence>
<proteinExistence type="inferred from homology"/>
<keyword evidence="6" id="KW-0677">Repeat</keyword>
<dbReference type="GO" id="GO:0000978">
    <property type="term" value="F:RNA polymerase II cis-regulatory region sequence-specific DNA binding"/>
    <property type="evidence" value="ECO:0007669"/>
    <property type="project" value="TreeGrafter"/>
</dbReference>
<keyword evidence="9" id="KW-0832">Ubl conjugation</keyword>
<feature type="domain" description="C2H2-type" evidence="16">
    <location>
        <begin position="492"/>
        <end position="519"/>
    </location>
</feature>
<feature type="domain" description="C2H2-type" evidence="16">
    <location>
        <begin position="436"/>
        <end position="463"/>
    </location>
</feature>
<dbReference type="InterPro" id="IPR013087">
    <property type="entry name" value="Znf_C2H2_type"/>
</dbReference>
<keyword evidence="13" id="KW-0539">Nucleus</keyword>
<keyword evidence="4" id="KW-1017">Isopeptide bond</keyword>
<evidence type="ECO:0000256" key="7">
    <source>
        <dbReference type="ARBA" id="ARBA00022771"/>
    </source>
</evidence>
<dbReference type="PROSITE" id="PS00028">
    <property type="entry name" value="ZINC_FINGER_C2H2_1"/>
    <property type="match status" value="8"/>
</dbReference>
<dbReference type="SMART" id="SM00349">
    <property type="entry name" value="KRAB"/>
    <property type="match status" value="1"/>
</dbReference>
<evidence type="ECO:0000256" key="8">
    <source>
        <dbReference type="ARBA" id="ARBA00022833"/>
    </source>
</evidence>
<evidence type="ECO:0000313" key="20">
    <source>
        <dbReference type="Proteomes" id="UP000050525"/>
    </source>
</evidence>
<feature type="domain" description="KRAB" evidence="17">
    <location>
        <begin position="243"/>
        <end position="328"/>
    </location>
</feature>
<feature type="domain" description="C2H2-type" evidence="16">
    <location>
        <begin position="464"/>
        <end position="491"/>
    </location>
</feature>
<dbReference type="GO" id="GO:0000981">
    <property type="term" value="F:DNA-binding transcription factor activity, RNA polymerase II-specific"/>
    <property type="evidence" value="ECO:0007669"/>
    <property type="project" value="TreeGrafter"/>
</dbReference>
<evidence type="ECO:0000259" key="16">
    <source>
        <dbReference type="PROSITE" id="PS50157"/>
    </source>
</evidence>
<evidence type="ECO:0000259" key="18">
    <source>
        <dbReference type="PROSITE" id="PS50806"/>
    </source>
</evidence>
<comment type="function">
    <text evidence="1">May be involved in transcriptional regulation.</text>
</comment>
<dbReference type="GO" id="GO:0008270">
    <property type="term" value="F:zinc ion binding"/>
    <property type="evidence" value="ECO:0007669"/>
    <property type="project" value="UniProtKB-KW"/>
</dbReference>
<dbReference type="PROSITE" id="PS50157">
    <property type="entry name" value="ZINC_FINGER_C2H2_2"/>
    <property type="match status" value="11"/>
</dbReference>
<dbReference type="PROSITE" id="PS50806">
    <property type="entry name" value="KRAB_RELATED"/>
    <property type="match status" value="1"/>
</dbReference>
<feature type="domain" description="C2H2-type" evidence="16">
    <location>
        <begin position="660"/>
        <end position="680"/>
    </location>
</feature>
<dbReference type="CDD" id="cd07765">
    <property type="entry name" value="KRAB_A-box"/>
    <property type="match status" value="1"/>
</dbReference>
<feature type="region of interest" description="Disordered" evidence="15">
    <location>
        <begin position="88"/>
        <end position="232"/>
    </location>
</feature>
<dbReference type="FunFam" id="3.30.160.60:FF:002063">
    <property type="entry name" value="RB associated KRAB zinc finger"/>
    <property type="match status" value="4"/>
</dbReference>
<dbReference type="Gene3D" id="6.10.140.140">
    <property type="match status" value="1"/>
</dbReference>
<evidence type="ECO:0000256" key="11">
    <source>
        <dbReference type="ARBA" id="ARBA00023125"/>
    </source>
</evidence>
<dbReference type="GO" id="GO:0031519">
    <property type="term" value="C:PcG protein complex"/>
    <property type="evidence" value="ECO:0007669"/>
    <property type="project" value="TreeGrafter"/>
</dbReference>
<dbReference type="SUPFAM" id="SSF109640">
    <property type="entry name" value="KRAB domain (Kruppel-associated box)"/>
    <property type="match status" value="1"/>
</dbReference>
<keyword evidence="5" id="KW-0479">Metal-binding</keyword>
<feature type="domain" description="C2H2-type" evidence="16">
    <location>
        <begin position="632"/>
        <end position="659"/>
    </location>
</feature>
<dbReference type="InterPro" id="IPR001909">
    <property type="entry name" value="KRAB"/>
</dbReference>
<feature type="domain" description="C2H2-type" evidence="16">
    <location>
        <begin position="408"/>
        <end position="435"/>
    </location>
</feature>
<keyword evidence="10" id="KW-0805">Transcription regulation</keyword>
<evidence type="ECO:0000256" key="14">
    <source>
        <dbReference type="PROSITE-ProRule" id="PRU00042"/>
    </source>
</evidence>
<dbReference type="EMBL" id="AKHW03006526">
    <property type="protein sequence ID" value="KYO19900.1"/>
    <property type="molecule type" value="Genomic_DNA"/>
</dbReference>
<keyword evidence="20" id="KW-1185">Reference proteome</keyword>
<comment type="subcellular location">
    <subcellularLocation>
        <location evidence="2">Nucleus</location>
    </subcellularLocation>
</comment>
<name>A0A151M644_ALLMI</name>
<keyword evidence="11" id="KW-0238">DNA-binding</keyword>
<evidence type="ECO:0000256" key="1">
    <source>
        <dbReference type="ARBA" id="ARBA00003767"/>
    </source>
</evidence>
<protein>
    <submittedName>
        <fullName evidence="19">Uncharacterized protein</fullName>
    </submittedName>
</protein>
<dbReference type="PANTHER" id="PTHR14003">
    <property type="entry name" value="TRANSCRIPTIONAL REPRESSOR PROTEIN YY"/>
    <property type="match status" value="1"/>
</dbReference>
<feature type="domain" description="C2H2-type" evidence="16">
    <location>
        <begin position="684"/>
        <end position="711"/>
    </location>
</feature>
<feature type="compositionally biased region" description="Basic and acidic residues" evidence="15">
    <location>
        <begin position="139"/>
        <end position="167"/>
    </location>
</feature>
<dbReference type="GO" id="GO:0005667">
    <property type="term" value="C:transcription regulator complex"/>
    <property type="evidence" value="ECO:0007669"/>
    <property type="project" value="TreeGrafter"/>
</dbReference>
<dbReference type="InterPro" id="IPR036051">
    <property type="entry name" value="KRAB_dom_sf"/>
</dbReference>
<feature type="domain" description="C2H2-type" evidence="16">
    <location>
        <begin position="604"/>
        <end position="631"/>
    </location>
</feature>
<evidence type="ECO:0000313" key="19">
    <source>
        <dbReference type="EMBL" id="KYO19900.1"/>
    </source>
</evidence>
<feature type="domain" description="C2H2-type" evidence="16">
    <location>
        <begin position="520"/>
        <end position="547"/>
    </location>
</feature>
<dbReference type="InterPro" id="IPR003655">
    <property type="entry name" value="aKRAB"/>
</dbReference>
<evidence type="ECO:0000256" key="10">
    <source>
        <dbReference type="ARBA" id="ARBA00023015"/>
    </source>
</evidence>
<dbReference type="Pfam" id="PF01352">
    <property type="entry name" value="KRAB"/>
    <property type="match status" value="1"/>
</dbReference>
<feature type="domain" description="C2H2-type" evidence="16">
    <location>
        <begin position="548"/>
        <end position="575"/>
    </location>
</feature>
<dbReference type="SMART" id="SM00355">
    <property type="entry name" value="ZnF_C2H2"/>
    <property type="match status" value="11"/>
</dbReference>
<sequence length="716" mass="80586">MAAPILPRGSGEEALGCGAGQEELCPLQVALETRHCRQVPCMSAGRARAQGPGWVRPFLVETVAAELKPMAAVDLPFTALVQPEVAMSGEAEEVSSDEMQQTGALQEPSDSWAELPNAHCAERPLEESGDMEISGPWDKPPHVPREEPLPHQESDFPETKETWELSAHESCSGWCPGQGPEAGAGTLGKTEQHSPGEEPVNLELQRTSPGRLEERASLTPEPGQVQKRQGRPPKHVGSLELWVVFEDVAVYFTRKEWELLEDEDKVLYWDQMMKNYQTLISLGVSTLWNSTIWRQATVPFYSFLMTDVRGQSGGAWLLSRAEEQRAEERSADLEPAQSSLASLGEMDSLRPEKEPWHKSQERPQKQKENVAMNQYQCIHLRRKTHRCSEGRKNFICCQDLSQQQCMQHCCTKCGKNFTNHSNLARHWCMHTREKPHQRSECGKSFTHFFSLVQHQLNHTGEKPYWCSECGKSFNRSSNLARHQLIHTGEKPHQCPECGKSFTRSSGLAEHQRIHTGEKPHQCSECGKSFTRSSGLSQHQRIHTGEKPHQCSECGKSFSQSSSLAQHQRTHTGEKPHQCSECGKSFTNSSGLTVHQRIHTGEQPHRCSECGKSFAYSSGLTQHQRIHTGEMPHQCSECGKSFTQSSSLAQHQRTHTGEKPHQCSECGKSFTYSSGLAQHHREKSYRCLEYGKSFNQSSNLAQHQLIHTREKPHQRSD</sequence>
<dbReference type="FunFam" id="3.30.160.60:FF:000688">
    <property type="entry name" value="zinc finger protein 197 isoform X1"/>
    <property type="match status" value="1"/>
</dbReference>
<evidence type="ECO:0000256" key="12">
    <source>
        <dbReference type="ARBA" id="ARBA00023163"/>
    </source>
</evidence>
<accession>A0A151M644</accession>
<dbReference type="PANTHER" id="PTHR14003:SF23">
    <property type="entry name" value="ZINC FINGER PROTEIN 143"/>
    <property type="match status" value="1"/>
</dbReference>
<dbReference type="Pfam" id="PF13465">
    <property type="entry name" value="zf-H2C2_2"/>
    <property type="match status" value="1"/>
</dbReference>
<dbReference type="Gene3D" id="3.30.160.60">
    <property type="entry name" value="Classic Zinc Finger"/>
    <property type="match status" value="11"/>
</dbReference>
<evidence type="ECO:0000256" key="15">
    <source>
        <dbReference type="SAM" id="MobiDB-lite"/>
    </source>
</evidence>
<evidence type="ECO:0000259" key="17">
    <source>
        <dbReference type="PROSITE" id="PS50805"/>
    </source>
</evidence>